<dbReference type="InterPro" id="IPR003604">
    <property type="entry name" value="Matrin/U1-like-C_Znf_C2H2"/>
</dbReference>
<dbReference type="InterPro" id="IPR013087">
    <property type="entry name" value="Znf_C2H2_type"/>
</dbReference>
<feature type="domain" description="U1-type" evidence="1">
    <location>
        <begin position="8"/>
        <end position="42"/>
    </location>
</feature>
<feature type="domain" description="U1-type" evidence="1">
    <location>
        <begin position="61"/>
        <end position="96"/>
    </location>
</feature>
<dbReference type="SUPFAM" id="SSF57667">
    <property type="entry name" value="beta-beta-alpha zinc fingers"/>
    <property type="match status" value="1"/>
</dbReference>
<dbReference type="GO" id="GO:0003676">
    <property type="term" value="F:nucleic acid binding"/>
    <property type="evidence" value="ECO:0007669"/>
    <property type="project" value="InterPro"/>
</dbReference>
<gene>
    <name evidence="2" type="ORF">g.4472</name>
</gene>
<dbReference type="InterPro" id="IPR036236">
    <property type="entry name" value="Znf_C2H2_sf"/>
</dbReference>
<dbReference type="SMART" id="SM00451">
    <property type="entry name" value="ZnF_U1"/>
    <property type="match status" value="2"/>
</dbReference>
<sequence length="112" mass="13371">TSDDYYLHIKDYCDVCDLNFKSFDDFYMHIKGKNHKKNLKQQLPNTTSAKKMSITSDLNLEEKWVCSMCLNMEFNCEEAFTDHKNSEEHLLCVLKQHSVDKTIEEIKHFYCY</sequence>
<feature type="non-terminal residue" evidence="2">
    <location>
        <position position="1"/>
    </location>
</feature>
<proteinExistence type="predicted"/>
<name>A0A1B6GH74_9HEMI</name>
<protein>
    <recommendedName>
        <fullName evidence="1">U1-type domain-containing protein</fullName>
    </recommendedName>
</protein>
<organism evidence="2">
    <name type="scientific">Cuerna arida</name>
    <dbReference type="NCBI Taxonomy" id="1464854"/>
    <lineage>
        <taxon>Eukaryota</taxon>
        <taxon>Metazoa</taxon>
        <taxon>Ecdysozoa</taxon>
        <taxon>Arthropoda</taxon>
        <taxon>Hexapoda</taxon>
        <taxon>Insecta</taxon>
        <taxon>Pterygota</taxon>
        <taxon>Neoptera</taxon>
        <taxon>Paraneoptera</taxon>
        <taxon>Hemiptera</taxon>
        <taxon>Auchenorrhyncha</taxon>
        <taxon>Membracoidea</taxon>
        <taxon>Cicadellidae</taxon>
        <taxon>Cicadellinae</taxon>
        <taxon>Proconiini</taxon>
        <taxon>Cuerna</taxon>
    </lineage>
</organism>
<evidence type="ECO:0000313" key="2">
    <source>
        <dbReference type="EMBL" id="JAS61770.1"/>
    </source>
</evidence>
<evidence type="ECO:0000259" key="1">
    <source>
        <dbReference type="SMART" id="SM00451"/>
    </source>
</evidence>
<dbReference type="GO" id="GO:0008270">
    <property type="term" value="F:zinc ion binding"/>
    <property type="evidence" value="ECO:0007669"/>
    <property type="project" value="InterPro"/>
</dbReference>
<accession>A0A1B6GH74</accession>
<reference evidence="2" key="1">
    <citation type="submission" date="2015-11" db="EMBL/GenBank/DDBJ databases">
        <title>De novo transcriptome assembly of four potential Pierce s Disease insect vectors from Arizona vineyards.</title>
        <authorList>
            <person name="Tassone E.E."/>
        </authorList>
    </citation>
    <scope>NUCLEOTIDE SEQUENCE</scope>
</reference>
<feature type="non-terminal residue" evidence="2">
    <location>
        <position position="112"/>
    </location>
</feature>
<dbReference type="EMBL" id="GECZ01007999">
    <property type="protein sequence ID" value="JAS61770.1"/>
    <property type="molecule type" value="Transcribed_RNA"/>
</dbReference>
<dbReference type="Gene3D" id="3.30.160.60">
    <property type="entry name" value="Classic Zinc Finger"/>
    <property type="match status" value="1"/>
</dbReference>
<dbReference type="Pfam" id="PF12874">
    <property type="entry name" value="zf-met"/>
    <property type="match status" value="2"/>
</dbReference>
<dbReference type="AlphaFoldDB" id="A0A1B6GH74"/>